<dbReference type="InterPro" id="IPR001563">
    <property type="entry name" value="Peptidase_S10"/>
</dbReference>
<feature type="non-terminal residue" evidence="2">
    <location>
        <position position="134"/>
    </location>
</feature>
<evidence type="ECO:0000313" key="2">
    <source>
        <dbReference type="EMBL" id="EPS68641.1"/>
    </source>
</evidence>
<dbReference type="GO" id="GO:0006508">
    <property type="term" value="P:proteolysis"/>
    <property type="evidence" value="ECO:0007669"/>
    <property type="project" value="InterPro"/>
</dbReference>
<dbReference type="PANTHER" id="PTHR11802">
    <property type="entry name" value="SERINE PROTEASE FAMILY S10 SERINE CARBOXYPEPTIDASE"/>
    <property type="match status" value="1"/>
</dbReference>
<dbReference type="PRINTS" id="PR00724">
    <property type="entry name" value="CRBOXYPTASEC"/>
</dbReference>
<proteinExistence type="inferred from homology"/>
<evidence type="ECO:0000313" key="3">
    <source>
        <dbReference type="Proteomes" id="UP000015453"/>
    </source>
</evidence>
<evidence type="ECO:0000256" key="1">
    <source>
        <dbReference type="ARBA" id="ARBA00009431"/>
    </source>
</evidence>
<dbReference type="SUPFAM" id="SSF53474">
    <property type="entry name" value="alpha/beta-Hydrolases"/>
    <property type="match status" value="1"/>
</dbReference>
<name>S8CUS0_9LAMI</name>
<dbReference type="GO" id="GO:0005773">
    <property type="term" value="C:vacuole"/>
    <property type="evidence" value="ECO:0007669"/>
    <property type="project" value="TreeGrafter"/>
</dbReference>
<keyword evidence="3" id="KW-1185">Reference proteome</keyword>
<sequence>DRISSLPGQPPVNFRQYSGYVTVDEKRQRSYFYYFVEAETQPDSKPLVVWLNGGPGCSSIGAGAFSEHGPFHPNNNILVKNNYSWNKAANILYLESPAGVGFSYSSNSSFYQYVDDEMTARDNFYFLKNWLKKF</sequence>
<reference evidence="2 3" key="1">
    <citation type="journal article" date="2013" name="BMC Genomics">
        <title>The miniature genome of a carnivorous plant Genlisea aurea contains a low number of genes and short non-coding sequences.</title>
        <authorList>
            <person name="Leushkin E.V."/>
            <person name="Sutormin R.A."/>
            <person name="Nabieva E.R."/>
            <person name="Penin A.A."/>
            <person name="Kondrashov A.S."/>
            <person name="Logacheva M.D."/>
        </authorList>
    </citation>
    <scope>NUCLEOTIDE SEQUENCE [LARGE SCALE GENOMIC DNA]</scope>
</reference>
<comment type="caution">
    <text evidence="2">The sequence shown here is derived from an EMBL/GenBank/DDBJ whole genome shotgun (WGS) entry which is preliminary data.</text>
</comment>
<protein>
    <submittedName>
        <fullName evidence="2">Uncharacterized protein</fullName>
    </submittedName>
</protein>
<dbReference type="InterPro" id="IPR029058">
    <property type="entry name" value="AB_hydrolase_fold"/>
</dbReference>
<accession>S8CUS0</accession>
<dbReference type="AlphaFoldDB" id="S8CUS0"/>
<dbReference type="EMBL" id="AUSU01002513">
    <property type="protein sequence ID" value="EPS68641.1"/>
    <property type="molecule type" value="Genomic_DNA"/>
</dbReference>
<organism evidence="2 3">
    <name type="scientific">Genlisea aurea</name>
    <dbReference type="NCBI Taxonomy" id="192259"/>
    <lineage>
        <taxon>Eukaryota</taxon>
        <taxon>Viridiplantae</taxon>
        <taxon>Streptophyta</taxon>
        <taxon>Embryophyta</taxon>
        <taxon>Tracheophyta</taxon>
        <taxon>Spermatophyta</taxon>
        <taxon>Magnoliopsida</taxon>
        <taxon>eudicotyledons</taxon>
        <taxon>Gunneridae</taxon>
        <taxon>Pentapetalae</taxon>
        <taxon>asterids</taxon>
        <taxon>lamiids</taxon>
        <taxon>Lamiales</taxon>
        <taxon>Lentibulariaceae</taxon>
        <taxon>Genlisea</taxon>
    </lineage>
</organism>
<dbReference type="Proteomes" id="UP000015453">
    <property type="component" value="Unassembled WGS sequence"/>
</dbReference>
<comment type="similarity">
    <text evidence="1">Belongs to the peptidase S10 family.</text>
</comment>
<dbReference type="FunFam" id="3.40.50.1820:FF:000912">
    <property type="entry name" value="Uncharacterized protein"/>
    <property type="match status" value="1"/>
</dbReference>
<dbReference type="Gene3D" id="3.40.50.1820">
    <property type="entry name" value="alpha/beta hydrolase"/>
    <property type="match status" value="1"/>
</dbReference>
<feature type="non-terminal residue" evidence="2">
    <location>
        <position position="1"/>
    </location>
</feature>
<dbReference type="Pfam" id="PF00450">
    <property type="entry name" value="Peptidase_S10"/>
    <property type="match status" value="1"/>
</dbReference>
<gene>
    <name evidence="2" type="ORF">M569_06128</name>
</gene>
<dbReference type="GO" id="GO:0004185">
    <property type="term" value="F:serine-type carboxypeptidase activity"/>
    <property type="evidence" value="ECO:0007669"/>
    <property type="project" value="InterPro"/>
</dbReference>
<dbReference type="PANTHER" id="PTHR11802:SF281">
    <property type="entry name" value="CARBOXYPEPTIDASE"/>
    <property type="match status" value="1"/>
</dbReference>
<dbReference type="OrthoDB" id="910915at2759"/>